<sequence length="215" mass="25042">MKTYIIDFHGTIVKSYDLEYKFYQKIFADKGVKIKAELFLRLADMYIHKKRDDLNEIYNIFEECLNTLNLREAEIEKCMKRSAGKFSVPEDVDYTLKNLENKIIISRGIENLIKTALKDYEINVYGNLLERGNGWKIRRDIITAGDKLKKLKEICDRKECGKLIVLGNGKSDIEILAYADVPVVTYNAPKQIRKIVMEKNGLILKKGKFYEMLDL</sequence>
<evidence type="ECO:0000313" key="1">
    <source>
        <dbReference type="EMBL" id="NCN64853.1"/>
    </source>
</evidence>
<evidence type="ECO:0000313" key="3">
    <source>
        <dbReference type="Proteomes" id="UP000768163"/>
    </source>
</evidence>
<dbReference type="AlphaFoldDB" id="A0A8J7YWL7"/>
<name>A0A8J7YWL7_9ARCH</name>
<dbReference type="InterPro" id="IPR023214">
    <property type="entry name" value="HAD_sf"/>
</dbReference>
<dbReference type="InterPro" id="IPR036412">
    <property type="entry name" value="HAD-like_sf"/>
</dbReference>
<protein>
    <recommendedName>
        <fullName evidence="4">Haloacid dehalogenase-like hydrolase</fullName>
    </recommendedName>
</protein>
<proteinExistence type="predicted"/>
<dbReference type="EMBL" id="JAACVF010000050">
    <property type="protein sequence ID" value="NCN64853.1"/>
    <property type="molecule type" value="Genomic_DNA"/>
</dbReference>
<dbReference type="Proteomes" id="UP000738826">
    <property type="component" value="Unassembled WGS sequence"/>
</dbReference>
<dbReference type="EMBL" id="JAACQH010000076">
    <property type="protein sequence ID" value="NCS91527.1"/>
    <property type="molecule type" value="Genomic_DNA"/>
</dbReference>
<gene>
    <name evidence="2" type="ORF">GW779_03845</name>
    <name evidence="1" type="ORF">GW910_02085</name>
</gene>
<dbReference type="Gene3D" id="3.40.50.1000">
    <property type="entry name" value="HAD superfamily/HAD-like"/>
    <property type="match status" value="1"/>
</dbReference>
<evidence type="ECO:0008006" key="4">
    <source>
        <dbReference type="Google" id="ProtNLM"/>
    </source>
</evidence>
<comment type="caution">
    <text evidence="1">The sequence shown here is derived from an EMBL/GenBank/DDBJ whole genome shotgun (WGS) entry which is preliminary data.</text>
</comment>
<organism evidence="1 3">
    <name type="scientific">Candidatus Altarchaeum hamiconexum</name>
    <dbReference type="NCBI Taxonomy" id="1803513"/>
    <lineage>
        <taxon>Archaea</taxon>
        <taxon>Candidatus Altarchaeota</taxon>
        <taxon>Candidatus Altiarchaeia</taxon>
        <taxon>Candidatus Altarchaeales</taxon>
        <taxon>Candidatus Altarchaeaceae</taxon>
        <taxon>Candidatus Altarchaeum</taxon>
    </lineage>
</organism>
<evidence type="ECO:0000313" key="2">
    <source>
        <dbReference type="EMBL" id="NCS91527.1"/>
    </source>
</evidence>
<dbReference type="Proteomes" id="UP000768163">
    <property type="component" value="Unassembled WGS sequence"/>
</dbReference>
<accession>A0A8J7YWL7</accession>
<dbReference type="SUPFAM" id="SSF56784">
    <property type="entry name" value="HAD-like"/>
    <property type="match status" value="1"/>
</dbReference>
<reference evidence="1" key="1">
    <citation type="submission" date="2019-11" db="EMBL/GenBank/DDBJ databases">
        <title>Lipid analysis of CO2-rich subsurface aquifers suggests an autotrophy-based deep biosphere with lysolipids enriched in CPR bacteria.</title>
        <authorList>
            <person name="Probst A.J."/>
            <person name="Elling F.J."/>
            <person name="Castelle C.J."/>
            <person name="Zhu Q."/>
            <person name="Elvert M."/>
            <person name="Birarda G."/>
            <person name="Holman H.-Y."/>
            <person name="Lane K.R."/>
            <person name="Ladd B."/>
            <person name="Ryan M.C."/>
            <person name="Woyke T."/>
            <person name="Hinrichs K.-U."/>
            <person name="Banfield J.F."/>
        </authorList>
    </citation>
    <scope>NUCLEOTIDE SEQUENCE</scope>
    <source>
        <strain evidence="1">CG_2015-01_33_1645</strain>
        <strain evidence="2">CG_2015-04_33_537</strain>
    </source>
</reference>